<sequence length="119" mass="13782">MTMKKILLIFCVSTMLTACASQPTTSSNWAHAVKTAQTREDHLRLAEHYDEVAKTLEANAEEERQMLREYRARPWKQGKRIHGLKSQAAKMTRDLEVAAEDSRKMAEFHRQMAEELSEF</sequence>
<dbReference type="AlphaFoldDB" id="A0A4P9URS2"/>
<evidence type="ECO:0000256" key="2">
    <source>
        <dbReference type="SAM" id="SignalP"/>
    </source>
</evidence>
<dbReference type="PROSITE" id="PS51257">
    <property type="entry name" value="PROKAR_LIPOPROTEIN"/>
    <property type="match status" value="1"/>
</dbReference>
<dbReference type="OrthoDB" id="5571980at2"/>
<name>A0A4P9URS2_METBY</name>
<keyword evidence="2" id="KW-0732">Signal</keyword>
<accession>A0A4P9URS2</accession>
<evidence type="ECO:0000313" key="4">
    <source>
        <dbReference type="Proteomes" id="UP000305881"/>
    </source>
</evidence>
<organism evidence="3 4">
    <name type="scientific">Methylotuvimicrobium buryatense</name>
    <name type="common">Methylomicrobium buryatense</name>
    <dbReference type="NCBI Taxonomy" id="95641"/>
    <lineage>
        <taxon>Bacteria</taxon>
        <taxon>Pseudomonadati</taxon>
        <taxon>Pseudomonadota</taxon>
        <taxon>Gammaproteobacteria</taxon>
        <taxon>Methylococcales</taxon>
        <taxon>Methylococcaceae</taxon>
        <taxon>Methylotuvimicrobium</taxon>
    </lineage>
</organism>
<keyword evidence="4" id="KW-1185">Reference proteome</keyword>
<proteinExistence type="predicted"/>
<evidence type="ECO:0000313" key="3">
    <source>
        <dbReference type="EMBL" id="QCW84117.1"/>
    </source>
</evidence>
<dbReference type="RefSeq" id="WP_017842023.1">
    <property type="nucleotide sequence ID" value="NZ_CP035467.1"/>
</dbReference>
<dbReference type="Proteomes" id="UP000305881">
    <property type="component" value="Chromosome"/>
</dbReference>
<evidence type="ECO:0000256" key="1">
    <source>
        <dbReference type="SAM" id="Coils"/>
    </source>
</evidence>
<evidence type="ECO:0008006" key="5">
    <source>
        <dbReference type="Google" id="ProtNLM"/>
    </source>
</evidence>
<gene>
    <name evidence="3" type="ORF">EQU24_19160</name>
</gene>
<protein>
    <recommendedName>
        <fullName evidence="5">DUF4398 domain-containing protein</fullName>
    </recommendedName>
</protein>
<feature type="signal peptide" evidence="2">
    <location>
        <begin position="1"/>
        <end position="20"/>
    </location>
</feature>
<feature type="coiled-coil region" evidence="1">
    <location>
        <begin position="45"/>
        <end position="73"/>
    </location>
</feature>
<keyword evidence="1" id="KW-0175">Coiled coil</keyword>
<reference evidence="4" key="1">
    <citation type="journal article" date="2019" name="J. Bacteriol.">
        <title>A Mutagenic Screen Identifies a TonB-Dependent Receptor Required for the Lanthanide Metal Switch in the Type I Methanotroph 'Methylotuvimicrobium buryatense' 5GB1C.</title>
        <authorList>
            <person name="Groom J.D."/>
            <person name="Ford S.M."/>
            <person name="Pesesky M.W."/>
            <person name="Lidstrom M.E."/>
        </authorList>
    </citation>
    <scope>NUCLEOTIDE SEQUENCE [LARGE SCALE GENOMIC DNA]</scope>
    <source>
        <strain evidence="4">5GB1C</strain>
    </source>
</reference>
<dbReference type="EMBL" id="CP035467">
    <property type="protein sequence ID" value="QCW84117.1"/>
    <property type="molecule type" value="Genomic_DNA"/>
</dbReference>
<feature type="chain" id="PRO_5020535694" description="DUF4398 domain-containing protein" evidence="2">
    <location>
        <begin position="21"/>
        <end position="119"/>
    </location>
</feature>
<dbReference type="KEGG" id="mbur:EQU24_19160"/>